<reference evidence="1 2" key="1">
    <citation type="submission" date="2024-04" db="EMBL/GenBank/DDBJ databases">
        <title>The reference genome of an endangered Asteraceae, Deinandra increscens subsp. villosa, native to the Central Coast of California.</title>
        <authorList>
            <person name="Guilliams M."/>
            <person name="Hasenstab-Lehman K."/>
            <person name="Meyer R."/>
            <person name="Mcevoy S."/>
        </authorList>
    </citation>
    <scope>NUCLEOTIDE SEQUENCE [LARGE SCALE GENOMIC DNA]</scope>
    <source>
        <tissue evidence="1">Leaf</tissue>
    </source>
</reference>
<keyword evidence="2" id="KW-1185">Reference proteome</keyword>
<organism evidence="1 2">
    <name type="scientific">Deinandra increscens subsp. villosa</name>
    <dbReference type="NCBI Taxonomy" id="3103831"/>
    <lineage>
        <taxon>Eukaryota</taxon>
        <taxon>Viridiplantae</taxon>
        <taxon>Streptophyta</taxon>
        <taxon>Embryophyta</taxon>
        <taxon>Tracheophyta</taxon>
        <taxon>Spermatophyta</taxon>
        <taxon>Magnoliopsida</taxon>
        <taxon>eudicotyledons</taxon>
        <taxon>Gunneridae</taxon>
        <taxon>Pentapetalae</taxon>
        <taxon>asterids</taxon>
        <taxon>campanulids</taxon>
        <taxon>Asterales</taxon>
        <taxon>Asteraceae</taxon>
        <taxon>Asteroideae</taxon>
        <taxon>Heliantheae alliance</taxon>
        <taxon>Madieae</taxon>
        <taxon>Madiinae</taxon>
        <taxon>Deinandra</taxon>
    </lineage>
</organism>
<name>A0AAP0CN12_9ASTR</name>
<evidence type="ECO:0000313" key="1">
    <source>
        <dbReference type="EMBL" id="KAK9056887.1"/>
    </source>
</evidence>
<dbReference type="AlphaFoldDB" id="A0AAP0CN12"/>
<gene>
    <name evidence="1" type="ORF">SSX86_024251</name>
</gene>
<evidence type="ECO:0000313" key="2">
    <source>
        <dbReference type="Proteomes" id="UP001408789"/>
    </source>
</evidence>
<accession>A0AAP0CN12</accession>
<dbReference type="EMBL" id="JBCNJP010000024">
    <property type="protein sequence ID" value="KAK9056887.1"/>
    <property type="molecule type" value="Genomic_DNA"/>
</dbReference>
<dbReference type="Proteomes" id="UP001408789">
    <property type="component" value="Unassembled WGS sequence"/>
</dbReference>
<comment type="caution">
    <text evidence="1">The sequence shown here is derived from an EMBL/GenBank/DDBJ whole genome shotgun (WGS) entry which is preliminary data.</text>
</comment>
<sequence length="116" mass="12920">MLGAGFQFGRSRGGEDRFYNLAEARKNRRNHEKIRRAQTGVMPAQSMTLLGTEEPENLIVEPSKPEALEPSALAVAVPAASPLCNLERFLESLYLLFLLNIHLRLKSVIVSLVSEE</sequence>
<protein>
    <submittedName>
        <fullName evidence="1">Uncharacterized protein</fullName>
    </submittedName>
</protein>
<proteinExistence type="predicted"/>